<keyword evidence="6" id="KW-0206">Cytoskeleton</keyword>
<feature type="region of interest" description="Disordered" evidence="8">
    <location>
        <begin position="90"/>
        <end position="122"/>
    </location>
</feature>
<dbReference type="GO" id="GO:0005874">
    <property type="term" value="C:microtubule"/>
    <property type="evidence" value="ECO:0007669"/>
    <property type="project" value="UniProtKB-KW"/>
</dbReference>
<keyword evidence="4" id="KW-0243">Dynein</keyword>
<dbReference type="OrthoDB" id="2130750at2759"/>
<evidence type="ECO:0000259" key="9">
    <source>
        <dbReference type="PROSITE" id="PS50245"/>
    </source>
</evidence>
<keyword evidence="11" id="KW-1185">Reference proteome</keyword>
<feature type="domain" description="CAP-Gly" evidence="9">
    <location>
        <begin position="38"/>
        <end position="80"/>
    </location>
</feature>
<dbReference type="Gene3D" id="2.30.30.190">
    <property type="entry name" value="CAP Gly-rich-like domain"/>
    <property type="match status" value="1"/>
</dbReference>
<evidence type="ECO:0000256" key="1">
    <source>
        <dbReference type="ARBA" id="ARBA00004186"/>
    </source>
</evidence>
<dbReference type="AlphaFoldDB" id="A0A1R2C5A9"/>
<evidence type="ECO:0000256" key="6">
    <source>
        <dbReference type="ARBA" id="ARBA00023212"/>
    </source>
</evidence>
<comment type="caution">
    <text evidence="10">The sequence shown here is derived from an EMBL/GenBank/DDBJ whole genome shotgun (WGS) entry which is preliminary data.</text>
</comment>
<feature type="compositionally biased region" description="Basic and acidic residues" evidence="8">
    <location>
        <begin position="111"/>
        <end position="122"/>
    </location>
</feature>
<evidence type="ECO:0000256" key="8">
    <source>
        <dbReference type="SAM" id="MobiDB-lite"/>
    </source>
</evidence>
<feature type="coiled-coil region" evidence="7">
    <location>
        <begin position="796"/>
        <end position="906"/>
    </location>
</feature>
<dbReference type="PANTHER" id="PTHR18916">
    <property type="entry name" value="DYNACTIN 1-RELATED MICROTUBULE-BINDING"/>
    <property type="match status" value="1"/>
</dbReference>
<keyword evidence="2" id="KW-0963">Cytoplasm</keyword>
<dbReference type="Proteomes" id="UP000187209">
    <property type="component" value="Unassembled WGS sequence"/>
</dbReference>
<proteinExistence type="predicted"/>
<dbReference type="EMBL" id="MPUH01000277">
    <property type="protein sequence ID" value="OMJ84177.1"/>
    <property type="molecule type" value="Genomic_DNA"/>
</dbReference>
<sequence length="1090" mass="123301">MDPKKVDDKSKSLFKIGSRVSVKTAQQSGLLGTIRFYGTMTGSTGNWVGVELDSALGKCNGTQGGVKYFECKNNFGIFVRSTQVKLLEEESSFSKPSGSTPVPAISSIKAKKPDEPAKDDLSISDVSEERTREEVKLKIAEKKQKIVDQIKKDQKEDNIKSDEVSSELSLIQKEETIKMLKQDLQKAASELDKAKKTITMNNEKMTEMAARITLLEQNLKTSKKSADVDDLIETLTLEKDIAEENAENLQKELDDCKQEIQDLKEEIELMNLEREQLQAEMTEAENDSGFDSVDYKLALKKLYADSQNSRVVYENRIQELENKLADVPNVEAKMKQISDLRQELASKQREIINLKEALEESGQYSELVEKLTEDTYNKTEKIKELEDRVRELQELHELEEQINEDQAELEKTLNGEIHDRDITIQNLKNELTKMEQQKVDYEKTINQFRVRVCELQNDIESLKDQLADTGEEEKAKKMQQLMEKNIMINNKMREMMTMHINGKLNEILYLTLVNKVSYMEASIPSNVLELLEINTLNNYLLINSLCGKTYILFSEVLRATIDTAHDKYLIRWIANLGALCINLIYDLAGMEDYLKTMNQKEYIDFMKTVDWGQMLAINSNVDGFLKLLKEGGISSTISLDNFNCSVGIIHHFSIQSVPNFSGKIMMSRGCFLISIGIYCLVQMYALDDSIAGAVDYKDLLTKCLTLGKTFIDIGGEEDSSPLRSLAEILSARSTAVTKILFDNEITDYSSYNWVEWFSASDKDVKSIPTLSVIKKCEEKSKSGPWKAQALVIKDKLSKFEETNRDLEDARMSVKAQNIKMAKLEKDLNELKVAKVSLESRLADAHAKSQRLAQLEIEKKRLQDREKYFEESLEAVNSEIEKFQDKCKSLEEELAGYKEKEHDTKQQVSASLISTESGGLLNMLRGSTITRHGAGAIGQDELETFSAIIDHYKIQKKQLHSSILKSQVREIPKFIANEANPAKAKIESVYSAQSKLKKDISKLRVIDLNDKNCREKVAKEKENLRSCILSAKQNIEAIQDIISSDGSLGSFIHTGPTGTLGKVVLGKGSNIIPVSITIEEFKGFKKILNLN</sequence>
<comment type="subcellular location">
    <subcellularLocation>
        <location evidence="1">Cytoplasm</location>
        <location evidence="1">Cytoskeleton</location>
        <location evidence="1">Spindle</location>
    </subcellularLocation>
</comment>
<dbReference type="SUPFAM" id="SSF74924">
    <property type="entry name" value="Cap-Gly domain"/>
    <property type="match status" value="1"/>
</dbReference>
<evidence type="ECO:0000256" key="7">
    <source>
        <dbReference type="SAM" id="Coils"/>
    </source>
</evidence>
<dbReference type="Pfam" id="PF01302">
    <property type="entry name" value="CAP_GLY"/>
    <property type="match status" value="1"/>
</dbReference>
<dbReference type="GO" id="GO:0005819">
    <property type="term" value="C:spindle"/>
    <property type="evidence" value="ECO:0007669"/>
    <property type="project" value="UniProtKB-SubCell"/>
</dbReference>
<organism evidence="10 11">
    <name type="scientific">Stentor coeruleus</name>
    <dbReference type="NCBI Taxonomy" id="5963"/>
    <lineage>
        <taxon>Eukaryota</taxon>
        <taxon>Sar</taxon>
        <taxon>Alveolata</taxon>
        <taxon>Ciliophora</taxon>
        <taxon>Postciliodesmatophora</taxon>
        <taxon>Heterotrichea</taxon>
        <taxon>Heterotrichida</taxon>
        <taxon>Stentoridae</taxon>
        <taxon>Stentor</taxon>
    </lineage>
</organism>
<feature type="coiled-coil region" evidence="7">
    <location>
        <begin position="170"/>
        <end position="204"/>
    </location>
</feature>
<reference evidence="10 11" key="1">
    <citation type="submission" date="2016-11" db="EMBL/GenBank/DDBJ databases">
        <title>The macronuclear genome of Stentor coeruleus: a giant cell with tiny introns.</title>
        <authorList>
            <person name="Slabodnick M."/>
            <person name="Ruby J.G."/>
            <person name="Reiff S.B."/>
            <person name="Swart E.C."/>
            <person name="Gosai S."/>
            <person name="Prabakaran S."/>
            <person name="Witkowska E."/>
            <person name="Larue G.E."/>
            <person name="Fisher S."/>
            <person name="Freeman R.M."/>
            <person name="Gunawardena J."/>
            <person name="Chu W."/>
            <person name="Stover N.A."/>
            <person name="Gregory B.D."/>
            <person name="Nowacki M."/>
            <person name="Derisi J."/>
            <person name="Roy S.W."/>
            <person name="Marshall W.F."/>
            <person name="Sood P."/>
        </authorList>
    </citation>
    <scope>NUCLEOTIDE SEQUENCE [LARGE SCALE GENOMIC DNA]</scope>
    <source>
        <strain evidence="10">WM001</strain>
    </source>
</reference>
<dbReference type="PANTHER" id="PTHR18916:SF6">
    <property type="entry name" value="DYNACTIN SUBUNIT 1"/>
    <property type="match status" value="1"/>
</dbReference>
<name>A0A1R2C5A9_9CILI</name>
<evidence type="ECO:0000313" key="10">
    <source>
        <dbReference type="EMBL" id="OMJ84177.1"/>
    </source>
</evidence>
<protein>
    <recommendedName>
        <fullName evidence="9">CAP-Gly domain-containing protein</fullName>
    </recommendedName>
</protein>
<keyword evidence="5 7" id="KW-0175">Coiled coil</keyword>
<dbReference type="GO" id="GO:0051286">
    <property type="term" value="C:cell tip"/>
    <property type="evidence" value="ECO:0007669"/>
    <property type="project" value="TreeGrafter"/>
</dbReference>
<evidence type="ECO:0000256" key="4">
    <source>
        <dbReference type="ARBA" id="ARBA00023017"/>
    </source>
</evidence>
<feature type="coiled-coil region" evidence="7">
    <location>
        <begin position="232"/>
        <end position="451"/>
    </location>
</feature>
<evidence type="ECO:0000256" key="5">
    <source>
        <dbReference type="ARBA" id="ARBA00023054"/>
    </source>
</evidence>
<dbReference type="InterPro" id="IPR000938">
    <property type="entry name" value="CAP-Gly_domain"/>
</dbReference>
<keyword evidence="3" id="KW-0493">Microtubule</keyword>
<dbReference type="PROSITE" id="PS50245">
    <property type="entry name" value="CAP_GLY_2"/>
    <property type="match status" value="1"/>
</dbReference>
<dbReference type="GO" id="GO:0030286">
    <property type="term" value="C:dynein complex"/>
    <property type="evidence" value="ECO:0007669"/>
    <property type="project" value="UniProtKB-KW"/>
</dbReference>
<evidence type="ECO:0000256" key="3">
    <source>
        <dbReference type="ARBA" id="ARBA00022701"/>
    </source>
</evidence>
<accession>A0A1R2C5A9</accession>
<dbReference type="InterPro" id="IPR036859">
    <property type="entry name" value="CAP-Gly_dom_sf"/>
</dbReference>
<evidence type="ECO:0000256" key="2">
    <source>
        <dbReference type="ARBA" id="ARBA00022490"/>
    </source>
</evidence>
<gene>
    <name evidence="10" type="ORF">SteCoe_14728</name>
</gene>
<dbReference type="GO" id="GO:0000132">
    <property type="term" value="P:establishment of mitotic spindle orientation"/>
    <property type="evidence" value="ECO:0007669"/>
    <property type="project" value="TreeGrafter"/>
</dbReference>
<dbReference type="SMART" id="SM01052">
    <property type="entry name" value="CAP_GLY"/>
    <property type="match status" value="1"/>
</dbReference>
<evidence type="ECO:0000313" key="11">
    <source>
        <dbReference type="Proteomes" id="UP000187209"/>
    </source>
</evidence>